<feature type="region of interest" description="Disordered" evidence="2">
    <location>
        <begin position="202"/>
        <end position="231"/>
    </location>
</feature>
<gene>
    <name evidence="4" type="ORF">CBR_g3117</name>
</gene>
<dbReference type="STRING" id="69332.A0A388KET0"/>
<dbReference type="PROSITE" id="PS50181">
    <property type="entry name" value="FBOX"/>
    <property type="match status" value="1"/>
</dbReference>
<dbReference type="CDD" id="cd13396">
    <property type="entry name" value="ASKHA_NBD_AtArp8-like"/>
    <property type="match status" value="1"/>
</dbReference>
<feature type="compositionally biased region" description="Basic and acidic residues" evidence="2">
    <location>
        <begin position="29"/>
        <end position="82"/>
    </location>
</feature>
<evidence type="ECO:0000256" key="1">
    <source>
        <dbReference type="RuleBase" id="RU000487"/>
    </source>
</evidence>
<reference evidence="4 5" key="1">
    <citation type="journal article" date="2018" name="Cell">
        <title>The Chara Genome: Secondary Complexity and Implications for Plant Terrestrialization.</title>
        <authorList>
            <person name="Nishiyama T."/>
            <person name="Sakayama H."/>
            <person name="Vries J.D."/>
            <person name="Buschmann H."/>
            <person name="Saint-Marcoux D."/>
            <person name="Ullrich K.K."/>
            <person name="Haas F.B."/>
            <person name="Vanderstraeten L."/>
            <person name="Becker D."/>
            <person name="Lang D."/>
            <person name="Vosolsobe S."/>
            <person name="Rombauts S."/>
            <person name="Wilhelmsson P.K.I."/>
            <person name="Janitza P."/>
            <person name="Kern R."/>
            <person name="Heyl A."/>
            <person name="Rumpler F."/>
            <person name="Villalobos L.I.A.C."/>
            <person name="Clay J.M."/>
            <person name="Skokan R."/>
            <person name="Toyoda A."/>
            <person name="Suzuki Y."/>
            <person name="Kagoshima H."/>
            <person name="Schijlen E."/>
            <person name="Tajeshwar N."/>
            <person name="Catarino B."/>
            <person name="Hetherington A.J."/>
            <person name="Saltykova A."/>
            <person name="Bonnot C."/>
            <person name="Breuninger H."/>
            <person name="Symeonidi A."/>
            <person name="Radhakrishnan G.V."/>
            <person name="Van Nieuwerburgh F."/>
            <person name="Deforce D."/>
            <person name="Chang C."/>
            <person name="Karol K.G."/>
            <person name="Hedrich R."/>
            <person name="Ulvskov P."/>
            <person name="Glockner G."/>
            <person name="Delwiche C.F."/>
            <person name="Petrasek J."/>
            <person name="Van de Peer Y."/>
            <person name="Friml J."/>
            <person name="Beilby M."/>
            <person name="Dolan L."/>
            <person name="Kohara Y."/>
            <person name="Sugano S."/>
            <person name="Fujiyama A."/>
            <person name="Delaux P.-M."/>
            <person name="Quint M."/>
            <person name="TheiBen G."/>
            <person name="Hagemann M."/>
            <person name="Harholt J."/>
            <person name="Dunand C."/>
            <person name="Zachgo S."/>
            <person name="Langdale J."/>
            <person name="Maumus F."/>
            <person name="Straeten D.V.D."/>
            <person name="Gould S.B."/>
            <person name="Rensing S.A."/>
        </authorList>
    </citation>
    <scope>NUCLEOTIDE SEQUENCE [LARGE SCALE GENOMIC DNA]</scope>
    <source>
        <strain evidence="4 5">S276</strain>
    </source>
</reference>
<feature type="domain" description="F-box" evidence="3">
    <location>
        <begin position="124"/>
        <end position="170"/>
    </location>
</feature>
<evidence type="ECO:0000313" key="5">
    <source>
        <dbReference type="Proteomes" id="UP000265515"/>
    </source>
</evidence>
<dbReference type="Pfam" id="PF12937">
    <property type="entry name" value="F-box-like"/>
    <property type="match status" value="1"/>
</dbReference>
<dbReference type="InterPro" id="IPR036047">
    <property type="entry name" value="F-box-like_dom_sf"/>
</dbReference>
<dbReference type="AlphaFoldDB" id="A0A388KET0"/>
<protein>
    <recommendedName>
        <fullName evidence="3">F-box domain-containing protein</fullName>
    </recommendedName>
</protein>
<keyword evidence="5" id="KW-1185">Reference proteome</keyword>
<dbReference type="Gramene" id="GBG68572">
    <property type="protein sequence ID" value="GBG68572"/>
    <property type="gene ID" value="CBR_g3117"/>
</dbReference>
<comment type="caution">
    <text evidence="4">The sequence shown here is derived from an EMBL/GenBank/DDBJ whole genome shotgun (WGS) entry which is preliminary data.</text>
</comment>
<dbReference type="SUPFAM" id="SSF81383">
    <property type="entry name" value="F-box domain"/>
    <property type="match status" value="1"/>
</dbReference>
<name>A0A388KET0_CHABU</name>
<sequence length="714" mass="77998">MKEQAIRRNTGGATPVDCREHLPPLLAGERAEALGKPWGDARGEARGEAREEARGAERGEERGEARGGKREDLQEEREKRDTLKTAMLAGDHEREKEHLHLGNDTCHDVLVPTEQQQDAKRGAKLDWDALPFDLLLSVFSALDGRSVASASMVCRAWSRIGRRDELWERLVGQLELPPFPPSVIRFSENVLAALGNACYSTPPPPTPLGQPVSTYQPAAGDRSTATPPTSAITIFSSSSSSSSSSASSFPSLSLSTSPPTSFPPLSPLSQPRDLQQLRARCPPSGTISWRDVFLARSRSTRSMVIDLGCGYCKFGWSNQPSPADILFTYVEFGDVELSTPPMIKRLCHSVFANMQVGSERPHVAVIEPHCGSAEDPAAARRNLRGIICNVLFRKYKVPSVSLVDQAVSATFVSNRVSAIVVNIGFRSCTIMPVYRGRALHDKGLLMVGLGSLRVTTELNGLLNHDGLRLPSIFTVKAIKEQVCYVAENVEEEVAKNLPKVEVDMDAQGGKCLIGNQRFLATEILFEGGAPGGWGASPSTGRGMHQLMAKCMQECALLPVHSQEDQGWFKTIIFSGGSGVFKGLTERLRRELTKLLPKELLDGLVILPPALGPWSTWQGGKLVANLSNFPDGWAITKEAFNNDPGVIHRPCGVLTAKHCRLKDCCSLIGSGPSEDQDPCFIFCQQHSVQNRGRCWVLMRKCSNCNFMCSCNVREI</sequence>
<dbReference type="SUPFAM" id="SSF53067">
    <property type="entry name" value="Actin-like ATPase domain"/>
    <property type="match status" value="2"/>
</dbReference>
<dbReference type="PANTHER" id="PTHR11937">
    <property type="entry name" value="ACTIN"/>
    <property type="match status" value="1"/>
</dbReference>
<evidence type="ECO:0000259" key="3">
    <source>
        <dbReference type="PROSITE" id="PS50181"/>
    </source>
</evidence>
<evidence type="ECO:0000256" key="2">
    <source>
        <dbReference type="SAM" id="MobiDB-lite"/>
    </source>
</evidence>
<dbReference type="InterPro" id="IPR001810">
    <property type="entry name" value="F-box_dom"/>
</dbReference>
<evidence type="ECO:0000313" key="4">
    <source>
        <dbReference type="EMBL" id="GBG68572.1"/>
    </source>
</evidence>
<organism evidence="4 5">
    <name type="scientific">Chara braunii</name>
    <name type="common">Braun's stonewort</name>
    <dbReference type="NCBI Taxonomy" id="69332"/>
    <lineage>
        <taxon>Eukaryota</taxon>
        <taxon>Viridiplantae</taxon>
        <taxon>Streptophyta</taxon>
        <taxon>Charophyceae</taxon>
        <taxon>Charales</taxon>
        <taxon>Characeae</taxon>
        <taxon>Chara</taxon>
    </lineage>
</organism>
<proteinExistence type="inferred from homology"/>
<dbReference type="EMBL" id="BFEA01000102">
    <property type="protein sequence ID" value="GBG68572.1"/>
    <property type="molecule type" value="Genomic_DNA"/>
</dbReference>
<dbReference type="Pfam" id="PF00022">
    <property type="entry name" value="Actin"/>
    <property type="match status" value="1"/>
</dbReference>
<dbReference type="OrthoDB" id="7340501at2759"/>
<dbReference type="SMART" id="SM00256">
    <property type="entry name" value="FBOX"/>
    <property type="match status" value="1"/>
</dbReference>
<dbReference type="Gene3D" id="3.90.640.10">
    <property type="entry name" value="Actin, Chain A, domain 4"/>
    <property type="match status" value="1"/>
</dbReference>
<dbReference type="InterPro" id="IPR004000">
    <property type="entry name" value="Actin"/>
</dbReference>
<dbReference type="Proteomes" id="UP000265515">
    <property type="component" value="Unassembled WGS sequence"/>
</dbReference>
<dbReference type="SMART" id="SM00268">
    <property type="entry name" value="ACTIN"/>
    <property type="match status" value="1"/>
</dbReference>
<comment type="similarity">
    <text evidence="1">Belongs to the actin family.</text>
</comment>
<dbReference type="InterPro" id="IPR043129">
    <property type="entry name" value="ATPase_NBD"/>
</dbReference>
<feature type="region of interest" description="Disordered" evidence="2">
    <location>
        <begin position="1"/>
        <end position="82"/>
    </location>
</feature>
<accession>A0A388KET0</accession>
<dbReference type="Gene3D" id="1.20.1280.50">
    <property type="match status" value="1"/>
</dbReference>
<dbReference type="Gene3D" id="3.30.420.40">
    <property type="match status" value="2"/>
</dbReference>